<dbReference type="PANTHER" id="PTHR43283">
    <property type="entry name" value="BETA-LACTAMASE-RELATED"/>
    <property type="match status" value="1"/>
</dbReference>
<sequence length="430" mass="45891">MLERRAAFAAAAGLATASLIRPAAAATDSGPLARATRPEDAGLSRDRLGRVTAWLQSEVDAGRIPGAVVAIGRGGKLALHEPVGFRDREARAPMPADAIFRIASMTKPFASLALMMLAEEGKVMLWHPVSRYLPEFKGQKVGLEGAPVEREATLQDLLRHTAGLTYGALPGPGPAPHPVQSAYVAAKVADRSLTSAEFTARLAAQPLMFQPGTTWEYSHATDVVGRIVEVVAGQDLDAFIRARISAPLGLADTGFWAPPEAANRVARAQVDPVTNARQAIPDALEKPRMFSGGGGMVSTAMDYARFCQMLLNGGRLGEAQLASRSTIQLMSANHLPEGTQYGPGLLVRFGGLAPAPVTGYGFGLGFAVRTAQGRSPVPGNVGDYFWGGAYGTYFWIDPKEELYAVLMLQGPSDRIQYRYAMRQLVYQALT</sequence>
<organism evidence="3 4">
    <name type="scientific">Dankookia rubra</name>
    <dbReference type="NCBI Taxonomy" id="1442381"/>
    <lineage>
        <taxon>Bacteria</taxon>
        <taxon>Pseudomonadati</taxon>
        <taxon>Pseudomonadota</taxon>
        <taxon>Alphaproteobacteria</taxon>
        <taxon>Acetobacterales</taxon>
        <taxon>Roseomonadaceae</taxon>
        <taxon>Dankookia</taxon>
    </lineage>
</organism>
<dbReference type="InterPro" id="IPR001466">
    <property type="entry name" value="Beta-lactam-related"/>
</dbReference>
<dbReference type="Proteomes" id="UP000295096">
    <property type="component" value="Unassembled WGS sequence"/>
</dbReference>
<proteinExistence type="predicted"/>
<gene>
    <name evidence="3" type="ORF">E2C06_04815</name>
</gene>
<evidence type="ECO:0000256" key="1">
    <source>
        <dbReference type="SAM" id="SignalP"/>
    </source>
</evidence>
<feature type="domain" description="Beta-lactamase-related" evidence="2">
    <location>
        <begin position="53"/>
        <end position="412"/>
    </location>
</feature>
<keyword evidence="1" id="KW-0732">Signal</keyword>
<comment type="caution">
    <text evidence="3">The sequence shown here is derived from an EMBL/GenBank/DDBJ whole genome shotgun (WGS) entry which is preliminary data.</text>
</comment>
<dbReference type="RefSeq" id="WP_133287445.1">
    <property type="nucleotide sequence ID" value="NZ_SMSJ01000004.1"/>
</dbReference>
<keyword evidence="4" id="KW-1185">Reference proteome</keyword>
<dbReference type="PANTHER" id="PTHR43283:SF3">
    <property type="entry name" value="BETA-LACTAMASE FAMILY PROTEIN (AFU_ORTHOLOGUE AFUA_5G07500)"/>
    <property type="match status" value="1"/>
</dbReference>
<evidence type="ECO:0000313" key="3">
    <source>
        <dbReference type="EMBL" id="TDH63651.1"/>
    </source>
</evidence>
<evidence type="ECO:0000313" key="4">
    <source>
        <dbReference type="Proteomes" id="UP000295096"/>
    </source>
</evidence>
<accession>A0A4R5QLI6</accession>
<dbReference type="GO" id="GO:0016787">
    <property type="term" value="F:hydrolase activity"/>
    <property type="evidence" value="ECO:0007669"/>
    <property type="project" value="UniProtKB-KW"/>
</dbReference>
<reference evidence="3 4" key="1">
    <citation type="journal article" date="2016" name="J. Microbiol.">
        <title>Dankookia rubra gen. nov., sp. nov., an alphaproteobacterium isolated from sediment of a shallow stream.</title>
        <authorList>
            <person name="Kim W.H."/>
            <person name="Kim D.H."/>
            <person name="Kang K."/>
            <person name="Ahn T.Y."/>
        </authorList>
    </citation>
    <scope>NUCLEOTIDE SEQUENCE [LARGE SCALE GENOMIC DNA]</scope>
    <source>
        <strain evidence="3 4">JCM30602</strain>
    </source>
</reference>
<keyword evidence="3" id="KW-0378">Hydrolase</keyword>
<name>A0A4R5QLI6_9PROT</name>
<dbReference type="InterPro" id="IPR050789">
    <property type="entry name" value="Diverse_Enzym_Activities"/>
</dbReference>
<feature type="chain" id="PRO_5020358245" evidence="1">
    <location>
        <begin position="26"/>
        <end position="430"/>
    </location>
</feature>
<dbReference type="Gene3D" id="3.40.710.10">
    <property type="entry name" value="DD-peptidase/beta-lactamase superfamily"/>
    <property type="match status" value="1"/>
</dbReference>
<evidence type="ECO:0000259" key="2">
    <source>
        <dbReference type="Pfam" id="PF00144"/>
    </source>
</evidence>
<feature type="signal peptide" evidence="1">
    <location>
        <begin position="1"/>
        <end position="25"/>
    </location>
</feature>
<dbReference type="AlphaFoldDB" id="A0A4R5QLI6"/>
<protein>
    <submittedName>
        <fullName evidence="3">Class A beta-lactamase-related serine hydrolase</fullName>
    </submittedName>
</protein>
<dbReference type="EMBL" id="SMSJ01000004">
    <property type="protein sequence ID" value="TDH63651.1"/>
    <property type="molecule type" value="Genomic_DNA"/>
</dbReference>
<dbReference type="InterPro" id="IPR012338">
    <property type="entry name" value="Beta-lactam/transpept-like"/>
</dbReference>
<dbReference type="SUPFAM" id="SSF56601">
    <property type="entry name" value="beta-lactamase/transpeptidase-like"/>
    <property type="match status" value="1"/>
</dbReference>
<dbReference type="Pfam" id="PF00144">
    <property type="entry name" value="Beta-lactamase"/>
    <property type="match status" value="1"/>
</dbReference>
<dbReference type="OrthoDB" id="5705574at2"/>